<proteinExistence type="predicted"/>
<feature type="transmembrane region" description="Helical" evidence="1">
    <location>
        <begin position="359"/>
        <end position="380"/>
    </location>
</feature>
<keyword evidence="1" id="KW-0472">Membrane</keyword>
<dbReference type="EMBL" id="SOGT01000001">
    <property type="protein sequence ID" value="TFD29214.1"/>
    <property type="molecule type" value="Genomic_DNA"/>
</dbReference>
<feature type="transmembrane region" description="Helical" evidence="1">
    <location>
        <begin position="263"/>
        <end position="285"/>
    </location>
</feature>
<evidence type="ECO:0000313" key="3">
    <source>
        <dbReference type="Proteomes" id="UP000298424"/>
    </source>
</evidence>
<organism evidence="2 3">
    <name type="scientific">Cryobacterium lyxosi</name>
    <dbReference type="NCBI Taxonomy" id="1259228"/>
    <lineage>
        <taxon>Bacteria</taxon>
        <taxon>Bacillati</taxon>
        <taxon>Actinomycetota</taxon>
        <taxon>Actinomycetes</taxon>
        <taxon>Micrococcales</taxon>
        <taxon>Microbacteriaceae</taxon>
        <taxon>Cryobacterium</taxon>
    </lineage>
</organism>
<feature type="transmembrane region" description="Helical" evidence="1">
    <location>
        <begin position="191"/>
        <end position="210"/>
    </location>
</feature>
<keyword evidence="3" id="KW-1185">Reference proteome</keyword>
<dbReference type="RefSeq" id="WP_134571220.1">
    <property type="nucleotide sequence ID" value="NZ_SOGT01000001.1"/>
</dbReference>
<dbReference type="Proteomes" id="UP000298424">
    <property type="component" value="Unassembled WGS sequence"/>
</dbReference>
<dbReference type="AlphaFoldDB" id="A0A4R8ZIX4"/>
<sequence>MRRFLDALAAGRWVTLFVSGLFIFLVSAAWAISTPLGASPDEPAHIIKAASVARGQLIGEITEAPAVTRVQVPSGLAAANEWPCFAFDSTKEASCTPKVSNESDLVSARTSAGLYNPTYYAIVGVPSLLTDDTSRAVMLMRLAGALVGSFFLAVTFCALLRLGNPVWTGLGFLAALTPMFFFLNGAVNPNALEIATGAALLAALLVVVGGKSTQDRWWLGVVAASGLLLAQARGLSPLWMAMIALAVLTLTPWSRLSGLLKRLDVWLTVAILGAGVGAAGMWIVATGTLSNMGVFPGAGEVGRGEAFVEMLVGRSFDPGIVGVFGWLDTMAPALAYVLWSFLGLGLVVGALTVARGRSLAAVVVCVAGLMLVPPIVQAASVKSSGYIWQGRYALVAYVVVVLIAGVAMATARVPAALPGERFPIRFIGIVGGLVVVGQLFSMATAIRRYSVGADTSWLDSLRQAPLWVPPGGSAAWLVITVLGMSGIVGLWAVAVRASTVGVPKSHEAPEA</sequence>
<keyword evidence="1" id="KW-1133">Transmembrane helix</keyword>
<keyword evidence="1" id="KW-0812">Transmembrane</keyword>
<feature type="transmembrane region" description="Helical" evidence="1">
    <location>
        <begin position="138"/>
        <end position="159"/>
    </location>
</feature>
<evidence type="ECO:0000313" key="2">
    <source>
        <dbReference type="EMBL" id="TFD29214.1"/>
    </source>
</evidence>
<feature type="transmembrane region" description="Helical" evidence="1">
    <location>
        <begin position="166"/>
        <end position="185"/>
    </location>
</feature>
<feature type="transmembrane region" description="Helical" evidence="1">
    <location>
        <begin position="474"/>
        <end position="495"/>
    </location>
</feature>
<feature type="transmembrane region" description="Helical" evidence="1">
    <location>
        <begin position="238"/>
        <end position="256"/>
    </location>
</feature>
<dbReference type="OrthoDB" id="3218260at2"/>
<comment type="caution">
    <text evidence="2">The sequence shown here is derived from an EMBL/GenBank/DDBJ whole genome shotgun (WGS) entry which is preliminary data.</text>
</comment>
<feature type="transmembrane region" description="Helical" evidence="1">
    <location>
        <begin position="426"/>
        <end position="446"/>
    </location>
</feature>
<evidence type="ECO:0000256" key="1">
    <source>
        <dbReference type="SAM" id="Phobius"/>
    </source>
</evidence>
<feature type="transmembrane region" description="Helical" evidence="1">
    <location>
        <begin position="12"/>
        <end position="32"/>
    </location>
</feature>
<feature type="transmembrane region" description="Helical" evidence="1">
    <location>
        <begin position="333"/>
        <end position="352"/>
    </location>
</feature>
<dbReference type="Pfam" id="PF09913">
    <property type="entry name" value="DUF2142"/>
    <property type="match status" value="1"/>
</dbReference>
<feature type="transmembrane region" description="Helical" evidence="1">
    <location>
        <begin position="392"/>
        <end position="414"/>
    </location>
</feature>
<dbReference type="InterPro" id="IPR018674">
    <property type="entry name" value="DUF2142_membrane"/>
</dbReference>
<name>A0A4R8ZIX4_9MICO</name>
<feature type="transmembrane region" description="Helical" evidence="1">
    <location>
        <begin position="217"/>
        <end position="232"/>
    </location>
</feature>
<gene>
    <name evidence="2" type="ORF">E3T27_00330</name>
</gene>
<accession>A0A4R8ZIX4</accession>
<reference evidence="2 3" key="1">
    <citation type="submission" date="2019-03" db="EMBL/GenBank/DDBJ databases">
        <title>Genomics of glacier-inhabiting Cryobacterium strains.</title>
        <authorList>
            <person name="Liu Q."/>
            <person name="Xin Y.-H."/>
        </authorList>
    </citation>
    <scope>NUCLEOTIDE SEQUENCE [LARGE SCALE GENOMIC DNA]</scope>
    <source>
        <strain evidence="2 3">TMT1-1</strain>
    </source>
</reference>
<protein>
    <submittedName>
        <fullName evidence="2">DUF2142 domain-containing protein</fullName>
    </submittedName>
</protein>